<organism evidence="3 4">
    <name type="scientific">Bacteriovorax stolpii</name>
    <name type="common">Bdellovibrio stolpii</name>
    <dbReference type="NCBI Taxonomy" id="960"/>
    <lineage>
        <taxon>Bacteria</taxon>
        <taxon>Pseudomonadati</taxon>
        <taxon>Bdellovibrionota</taxon>
        <taxon>Bacteriovoracia</taxon>
        <taxon>Bacteriovoracales</taxon>
        <taxon>Bacteriovoracaceae</taxon>
        <taxon>Bacteriovorax</taxon>
    </lineage>
</organism>
<sequence length="1351" mass="145829">MLKILILFTLTLNVAFAKDRFSSDDRKKFLDEVKQEIAEHKVENKGRVDLQIIKPGLYAELEEYLKQEKFTRDEMLKIKQNYEAFSKNPGVSPDRVEDAFYAFIERELDDINKKALAKVAEGNVCNTWSCEDGLKCAPDPVQVAIGKGKKAGDKCAENTECASGECVEEKAGSKVKVCEEVFRCYRPLALGQSCMANPVCGVGICLPYNSQTSGIGECEVQGKSCKKNSDCCSNSCNGGVCKANFICKDCVSTGGKPQRGQKCCEGLYMNGKGVCVPDVPPSVIPQVRVSPIKSIFVAIASFFISTADAGEIEKIQNSFDQLMAQHEDAPVGSTFTWGSGTLKVLPTGNVLYTPTGGGTSVELSEKSNIIKVANKSAELRQNIIQTYGVDPLGTSSSSAANASTLETLKKVEAQSLNNGASTSVNISGFGNVTLTNSRTEGSGDNQTTIPSSVTTASGKTYSPASEFFASNEYAAMTGSKLNADDYKYLVEELEAATKTAQSSTGAKTAAEELEDEEKFLNNGAKNDGLDLKSGIMSDTEKYKNFRAESKQGKALNMDENKAKLVFDKKSNFVTCDIRFRDDFYNGLKENGTMDREIAMLAFDFVMSGEADADYWTTNGNADTSIYARLKKVAANHKLVRADTNKKIENINKKLTCMCIDVQGYNKQTDESKKTFFRENCEEYAKYTDPSTNFDELDGDASGIKAKRLLTVWTSNLSSFYASLTIDNNEAYTALNKVSSWASSEAKWRDTKTRKYELFKFNIKNPSGSVAGLGALIGALLAAGVIAILGGFATTSILSTWMTAGIITASAATGAGGLWMIASLKGAWIQVGPQINDYDIPPRSYSCGKKETCMEYTRTLVQPYNDICKIHASASACLKAFTVISEDKESRYIVDPWIPAGVSRNAILSNQPVYAEKIEEGFQAAKNAMIMKNPGATGGGGKKGGGNFVSELYLSEVFIDANILGSYLPRLGQDLEKTYFMNRDKVKLIKDAAKAFAISEGFLKETETANLEAFANYAYEYHFLWPKKSNPEEISYPTIGLLDYLRYMAVDISGTLTTGLAKETISLNKLNAQYLKDYLNNLKLYAEKPINQTDAVKKALLGKEIDKTQKALDNLLTMNALIDNSALDGQLSNLSSTTVAEQSKLAGANGAANFSTDQANFLKAVGNLRASRKEQLKALDTYNKAMASNGDKERTAKMAATSKKFSKSFATGSSSFGSGSSLFAGGNSSGSSSDLNAAKKDAKNIYGGGSNSGYGTSGTGALFGGGSGSSSSSSSSNNTADSGSGSGSGSSAASSADQDRLADAIDARNKNKDKYQSKDGQSLFEQVTNAYIRNYDKVLIRKKDKDVIEDKR</sequence>
<dbReference type="RefSeq" id="WP_102241982.1">
    <property type="nucleotide sequence ID" value="NZ_CP025704.1"/>
</dbReference>
<evidence type="ECO:0000256" key="2">
    <source>
        <dbReference type="SAM" id="Phobius"/>
    </source>
</evidence>
<proteinExistence type="predicted"/>
<evidence type="ECO:0000313" key="3">
    <source>
        <dbReference type="EMBL" id="AUN96687.1"/>
    </source>
</evidence>
<keyword evidence="2" id="KW-1133">Transmembrane helix</keyword>
<feature type="transmembrane region" description="Helical" evidence="2">
    <location>
        <begin position="769"/>
        <end position="788"/>
    </location>
</feature>
<evidence type="ECO:0000313" key="4">
    <source>
        <dbReference type="Proteomes" id="UP000235584"/>
    </source>
</evidence>
<keyword evidence="2" id="KW-0812">Transmembrane</keyword>
<name>A0A2K9NME7_BACTC</name>
<feature type="region of interest" description="Disordered" evidence="1">
    <location>
        <begin position="1264"/>
        <end position="1320"/>
    </location>
</feature>
<dbReference type="Proteomes" id="UP000235584">
    <property type="component" value="Chromosome"/>
</dbReference>
<accession>A0A2K9NME7</accession>
<feature type="compositionally biased region" description="Low complexity" evidence="1">
    <location>
        <begin position="1268"/>
        <end position="1295"/>
    </location>
</feature>
<protein>
    <submittedName>
        <fullName evidence="3">Uncharacterized protein</fullName>
    </submittedName>
</protein>
<feature type="compositionally biased region" description="Basic and acidic residues" evidence="1">
    <location>
        <begin position="1296"/>
        <end position="1316"/>
    </location>
</feature>
<gene>
    <name evidence="3" type="ORF">C0V70_00895</name>
</gene>
<dbReference type="EMBL" id="CP025704">
    <property type="protein sequence ID" value="AUN96687.1"/>
    <property type="molecule type" value="Genomic_DNA"/>
</dbReference>
<evidence type="ECO:0000256" key="1">
    <source>
        <dbReference type="SAM" id="MobiDB-lite"/>
    </source>
</evidence>
<feature type="transmembrane region" description="Helical" evidence="2">
    <location>
        <begin position="800"/>
        <end position="821"/>
    </location>
</feature>
<dbReference type="KEGG" id="bsto:C0V70_00895"/>
<keyword evidence="2" id="KW-0472">Membrane</keyword>
<keyword evidence="4" id="KW-1185">Reference proteome</keyword>
<feature type="region of interest" description="Disordered" evidence="1">
    <location>
        <begin position="436"/>
        <end position="456"/>
    </location>
</feature>
<reference evidence="3 4" key="1">
    <citation type="submission" date="2018-01" db="EMBL/GenBank/DDBJ databases">
        <title>Complete genome sequence of Bacteriovorax stolpii DSM12778.</title>
        <authorList>
            <person name="Tang B."/>
            <person name="Chang J."/>
        </authorList>
    </citation>
    <scope>NUCLEOTIDE SEQUENCE [LARGE SCALE GENOMIC DNA]</scope>
    <source>
        <strain evidence="3 4">DSM 12778</strain>
    </source>
</reference>